<evidence type="ECO:0000256" key="4">
    <source>
        <dbReference type="ARBA" id="ARBA00022614"/>
    </source>
</evidence>
<reference evidence="14" key="1">
    <citation type="submission" date="2019-03" db="EMBL/GenBank/DDBJ databases">
        <authorList>
            <person name="Mank J."/>
            <person name="Almeida P."/>
        </authorList>
    </citation>
    <scope>NUCLEOTIDE SEQUENCE</scope>
    <source>
        <strain evidence="14">78183</strain>
    </source>
</reference>
<evidence type="ECO:0000256" key="9">
    <source>
        <dbReference type="ARBA" id="ARBA00023136"/>
    </source>
</evidence>
<dbReference type="FunFam" id="3.80.10.10:FF:000400">
    <property type="entry name" value="Nuclear pore complex protein NUP107"/>
    <property type="match status" value="1"/>
</dbReference>
<evidence type="ECO:0000313" key="14">
    <source>
        <dbReference type="EMBL" id="VFU51109.1"/>
    </source>
</evidence>
<evidence type="ECO:0000256" key="10">
    <source>
        <dbReference type="ARBA" id="ARBA00023180"/>
    </source>
</evidence>
<dbReference type="PANTHER" id="PTHR48059:SF19">
    <property type="entry name" value="RECEPTOR-LIKE PROTEIN KINASE 5"/>
    <property type="match status" value="1"/>
</dbReference>
<evidence type="ECO:0000256" key="2">
    <source>
        <dbReference type="ARBA" id="ARBA00004191"/>
    </source>
</evidence>
<keyword evidence="4" id="KW-0433">Leucine-rich repeat</keyword>
<protein>
    <recommendedName>
        <fullName evidence="13">Leucine-rich repeat-containing N-terminal plant-type domain-containing protein</fullName>
    </recommendedName>
</protein>
<dbReference type="FunFam" id="3.80.10.10:FF:000041">
    <property type="entry name" value="LRR receptor-like serine/threonine-protein kinase ERECTA"/>
    <property type="match status" value="1"/>
</dbReference>
<dbReference type="GO" id="GO:0016020">
    <property type="term" value="C:membrane"/>
    <property type="evidence" value="ECO:0007669"/>
    <property type="project" value="UniProtKB-SubCell"/>
</dbReference>
<evidence type="ECO:0000256" key="8">
    <source>
        <dbReference type="ARBA" id="ARBA00022989"/>
    </source>
</evidence>
<dbReference type="PANTHER" id="PTHR48059">
    <property type="entry name" value="POLYGALACTURONASE INHIBITOR 1"/>
    <property type="match status" value="1"/>
</dbReference>
<dbReference type="Pfam" id="PF00560">
    <property type="entry name" value="LRR_1"/>
    <property type="match status" value="7"/>
</dbReference>
<dbReference type="Pfam" id="PF08263">
    <property type="entry name" value="LRRNT_2"/>
    <property type="match status" value="2"/>
</dbReference>
<evidence type="ECO:0000256" key="5">
    <source>
        <dbReference type="ARBA" id="ARBA00022692"/>
    </source>
</evidence>
<evidence type="ECO:0000256" key="3">
    <source>
        <dbReference type="ARBA" id="ARBA00022512"/>
    </source>
</evidence>
<evidence type="ECO:0000256" key="11">
    <source>
        <dbReference type="ARBA" id="ARBA00038043"/>
    </source>
</evidence>
<gene>
    <name evidence="14" type="ORF">SVIM_LOCUS343708</name>
</gene>
<feature type="domain" description="Leucine-rich repeat-containing N-terminal plant-type" evidence="13">
    <location>
        <begin position="434"/>
        <end position="471"/>
    </location>
</feature>
<dbReference type="SMART" id="SM00369">
    <property type="entry name" value="LRR_TYP"/>
    <property type="match status" value="10"/>
</dbReference>
<evidence type="ECO:0000256" key="6">
    <source>
        <dbReference type="ARBA" id="ARBA00022729"/>
    </source>
</evidence>
<keyword evidence="7" id="KW-0677">Repeat</keyword>
<evidence type="ECO:0000259" key="13">
    <source>
        <dbReference type="Pfam" id="PF08263"/>
    </source>
</evidence>
<comment type="subcellular location">
    <subcellularLocation>
        <location evidence="1">Membrane</location>
        <topology evidence="1">Single-pass membrane protein</topology>
    </subcellularLocation>
    <subcellularLocation>
        <location evidence="2">Secreted</location>
        <location evidence="2">Cell wall</location>
    </subcellularLocation>
</comment>
<keyword evidence="9" id="KW-0472">Membrane</keyword>
<evidence type="ECO:0000256" key="12">
    <source>
        <dbReference type="SAM" id="SignalP"/>
    </source>
</evidence>
<keyword evidence="6 12" id="KW-0732">Signal</keyword>
<keyword evidence="5" id="KW-0812">Transmembrane</keyword>
<keyword evidence="8" id="KW-1133">Transmembrane helix</keyword>
<dbReference type="FunFam" id="3.80.10.10:FF:000233">
    <property type="entry name" value="Leucine-rich repeat receptor-like protein kinase TDR"/>
    <property type="match status" value="1"/>
</dbReference>
<keyword evidence="10" id="KW-0325">Glycoprotein</keyword>
<sequence>MKWLLFLLFCVIFLHSFKHASAACHVDDQAGLLAFKSGITHDPSGILSSWKPGTDCCSWNGISCLDKIRVNAIWLYGNLDKPNGYLTGTISPSLVKVQNLDGIYVHNHNITGLFPGFLSGLPKLRFIYIDDNKLSGPLPPDIGKMTQLYSLSLSGNQFTGLIPSSVASLTLLSQLELGNNLLSGPIPPAIGKLTQLNYLSLRIHGTLRLSHNKFSGKIPKSIASLAPTLAYLELDHNAFTGTIPSFLGMLKALDKLDLSWNNFTQTVPKSFGNLTKIFNLDLSHNSLVDPLPVMNVTGIESLDLSYNKFNLKQIPNWVTSSPIIYSLKLAKCGIKMNLNDWKPKETYFYDYIDLSYNEISGSPVWLLNKTDYLVGFWASGNKLRFDLGSLKIAGTLRNLEMSRNLVYGKRLLCLLFCVIFLHSFKHASAACHVDDHAGLLAFKSGITHDPSGILSSWKPGTDCCSWNGVSCLDNIRVSAISLYANLDKPNGYLTGTISPSLVKIQNLDGIYVQDHNITGPFPGFLFGLPKLKYIYIENNKLSGPLPPNIGKMTQLDALSLSGNQFTGLIPSSVANLTRLSQLKLGNNLLSGPIPPGISKLTQLSFLSLQNNKLTGRIPDFFSSFTNLRILELSHNKFSGKIPNSIASLAPKLAYLELGHNALTGTIPSFLGMFKALDTLDLSWNNFTQTVPKSFGNLKKIFNLDLSHNSLVDPFPVMNVTGIESLDLSYNRFNLKQIPNWVTSSPIIYSLKLAKCGIKMSLNDWKPKQTYFYDYIDLSYNEISGSPVWLLNKTDYLVGFSASGNKLRFDLGSLKIAGTLRNLELSRNLVYGKVPKSVSGLTSLNLSYNHLCGQLPPTKFPAGAFVGNDCLCGSPLPPCKVKGK</sequence>
<dbReference type="EMBL" id="CAADRP010001752">
    <property type="protein sequence ID" value="VFU51109.1"/>
    <property type="molecule type" value="Genomic_DNA"/>
</dbReference>
<dbReference type="InterPro" id="IPR003591">
    <property type="entry name" value="Leu-rich_rpt_typical-subtyp"/>
</dbReference>
<evidence type="ECO:0000256" key="1">
    <source>
        <dbReference type="ARBA" id="ARBA00004167"/>
    </source>
</evidence>
<dbReference type="AlphaFoldDB" id="A0A6N2MEX8"/>
<dbReference type="InterPro" id="IPR013210">
    <property type="entry name" value="LRR_N_plant-typ"/>
</dbReference>
<proteinExistence type="inferred from homology"/>
<dbReference type="GO" id="GO:0009791">
    <property type="term" value="P:post-embryonic development"/>
    <property type="evidence" value="ECO:0007669"/>
    <property type="project" value="UniProtKB-ARBA"/>
</dbReference>
<accession>A0A6N2MEX8</accession>
<comment type="similarity">
    <text evidence="11">Belongs to the polygalacturonase-inhibiting protein family.</text>
</comment>
<organism evidence="14">
    <name type="scientific">Salix viminalis</name>
    <name type="common">Common osier</name>
    <name type="synonym">Basket willow</name>
    <dbReference type="NCBI Taxonomy" id="40686"/>
    <lineage>
        <taxon>Eukaryota</taxon>
        <taxon>Viridiplantae</taxon>
        <taxon>Streptophyta</taxon>
        <taxon>Embryophyta</taxon>
        <taxon>Tracheophyta</taxon>
        <taxon>Spermatophyta</taxon>
        <taxon>Magnoliopsida</taxon>
        <taxon>eudicotyledons</taxon>
        <taxon>Gunneridae</taxon>
        <taxon>Pentapetalae</taxon>
        <taxon>rosids</taxon>
        <taxon>fabids</taxon>
        <taxon>Malpighiales</taxon>
        <taxon>Salicaceae</taxon>
        <taxon>Saliceae</taxon>
        <taxon>Salix</taxon>
    </lineage>
</organism>
<keyword evidence="3" id="KW-0134">Cell wall</keyword>
<dbReference type="InterPro" id="IPR032675">
    <property type="entry name" value="LRR_dom_sf"/>
</dbReference>
<evidence type="ECO:0000256" key="7">
    <source>
        <dbReference type="ARBA" id="ARBA00022737"/>
    </source>
</evidence>
<name>A0A6N2MEX8_SALVM</name>
<dbReference type="SUPFAM" id="SSF52058">
    <property type="entry name" value="L domain-like"/>
    <property type="match status" value="2"/>
</dbReference>
<dbReference type="Gene3D" id="3.80.10.10">
    <property type="entry name" value="Ribonuclease Inhibitor"/>
    <property type="match status" value="5"/>
</dbReference>
<feature type="chain" id="PRO_5026940635" description="Leucine-rich repeat-containing N-terminal plant-type domain-containing protein" evidence="12">
    <location>
        <begin position="23"/>
        <end position="883"/>
    </location>
</feature>
<feature type="signal peptide" evidence="12">
    <location>
        <begin position="1"/>
        <end position="22"/>
    </location>
</feature>
<dbReference type="InterPro" id="IPR001611">
    <property type="entry name" value="Leu-rich_rpt"/>
</dbReference>
<dbReference type="InterPro" id="IPR051848">
    <property type="entry name" value="PGIP"/>
</dbReference>
<dbReference type="Pfam" id="PF13855">
    <property type="entry name" value="LRR_8"/>
    <property type="match status" value="3"/>
</dbReference>
<feature type="domain" description="Leucine-rich repeat-containing N-terminal plant-type" evidence="13">
    <location>
        <begin position="27"/>
        <end position="64"/>
    </location>
</feature>
<keyword evidence="3" id="KW-0964">Secreted</keyword>